<evidence type="ECO:0000313" key="2">
    <source>
        <dbReference type="EMBL" id="AUF83927.1"/>
    </source>
</evidence>
<dbReference type="AlphaFoldDB" id="A0A2K9C6L5"/>
<dbReference type="InterPro" id="IPR036653">
    <property type="entry name" value="CinA-like_C"/>
</dbReference>
<name>A0A2K9C6L5_9MOLU</name>
<feature type="domain" description="CinA C-terminal" evidence="1">
    <location>
        <begin position="5"/>
        <end position="154"/>
    </location>
</feature>
<sequence length="156" mass="17626">MNTNVKQIIEILKQRNLKISACESFTGGLFSSTFTDVAGASKVFVGSFICYSNEFKIKQIKIAKQVIKKYGVISQECAEAMAFKTNKKLKTNLCVSFTGNAGPSSFENQPVGLSYITIYYLGKQWTFKFFKPNLTRERYKQEAVAFVLTKIIEILQ</sequence>
<dbReference type="EMBL" id="CP025257">
    <property type="protein sequence ID" value="AUF83927.1"/>
    <property type="molecule type" value="Genomic_DNA"/>
</dbReference>
<proteinExistence type="predicted"/>
<organism evidence="2 3">
    <name type="scientific">Mesoplasma syrphidae</name>
    <dbReference type="NCBI Taxonomy" id="225999"/>
    <lineage>
        <taxon>Bacteria</taxon>
        <taxon>Bacillati</taxon>
        <taxon>Mycoplasmatota</taxon>
        <taxon>Mollicutes</taxon>
        <taxon>Entomoplasmatales</taxon>
        <taxon>Entomoplasmataceae</taxon>
        <taxon>Mesoplasma</taxon>
    </lineage>
</organism>
<protein>
    <submittedName>
        <fullName evidence="2">CinA family protein</fullName>
    </submittedName>
</protein>
<reference evidence="2 3" key="1">
    <citation type="submission" date="2017-12" db="EMBL/GenBank/DDBJ databases">
        <title>Mesoplasma syrphidae YJS, Complete Genome.</title>
        <authorList>
            <person name="Knight T.F."/>
            <person name="Citino T."/>
            <person name="Rubinstein R."/>
            <person name="Neuschaefer Z."/>
        </authorList>
    </citation>
    <scope>NUCLEOTIDE SEQUENCE [LARGE SCALE GENOMIC DNA]</scope>
    <source>
        <strain evidence="2 3">YJS</strain>
    </source>
</reference>
<dbReference type="OrthoDB" id="399376at2"/>
<dbReference type="SUPFAM" id="SSF142433">
    <property type="entry name" value="CinA-like"/>
    <property type="match status" value="1"/>
</dbReference>
<dbReference type="Gene3D" id="3.90.950.20">
    <property type="entry name" value="CinA-like"/>
    <property type="match status" value="1"/>
</dbReference>
<evidence type="ECO:0000313" key="3">
    <source>
        <dbReference type="Proteomes" id="UP000233419"/>
    </source>
</evidence>
<gene>
    <name evidence="2" type="ORF">CXP39_02520</name>
</gene>
<dbReference type="Pfam" id="PF02464">
    <property type="entry name" value="CinA"/>
    <property type="match status" value="1"/>
</dbReference>
<dbReference type="InterPro" id="IPR008136">
    <property type="entry name" value="CinA_C"/>
</dbReference>
<dbReference type="NCBIfam" id="TIGR00199">
    <property type="entry name" value="PncC_domain"/>
    <property type="match status" value="1"/>
</dbReference>
<accession>A0A2K9C6L5</accession>
<keyword evidence="3" id="KW-1185">Reference proteome</keyword>
<dbReference type="RefSeq" id="WP_036256196.1">
    <property type="nucleotide sequence ID" value="NZ_CP025257.1"/>
</dbReference>
<dbReference type="Proteomes" id="UP000233419">
    <property type="component" value="Chromosome"/>
</dbReference>
<evidence type="ECO:0000259" key="1">
    <source>
        <dbReference type="Pfam" id="PF02464"/>
    </source>
</evidence>
<dbReference type="KEGG" id="msyr:CXP39_02520"/>